<dbReference type="Gene3D" id="3.40.50.1000">
    <property type="entry name" value="HAD superfamily/HAD-like"/>
    <property type="match status" value="1"/>
</dbReference>
<dbReference type="Gene3D" id="3.30.1240.10">
    <property type="match status" value="1"/>
</dbReference>
<evidence type="ECO:0000313" key="2">
    <source>
        <dbReference type="Proteomes" id="UP001301012"/>
    </source>
</evidence>
<name>A0ABT7EAP5_9FIRM</name>
<dbReference type="Proteomes" id="UP001301012">
    <property type="component" value="Unassembled WGS sequence"/>
</dbReference>
<reference evidence="1 2" key="1">
    <citation type="submission" date="2023-05" db="EMBL/GenBank/DDBJ databases">
        <title>Rombocin, a short stable natural nisin variant, displays selective antimicrobial activity against Listeria monocytogenes and employs dual mode of action to kill target bacterial strains.</title>
        <authorList>
            <person name="Wambui J."/>
            <person name="Stephan R."/>
            <person name="Kuipers O.P."/>
        </authorList>
    </citation>
    <scope>NUCLEOTIDE SEQUENCE [LARGE SCALE GENOMIC DNA]</scope>
    <source>
        <strain evidence="1 2">RC002</strain>
    </source>
</reference>
<evidence type="ECO:0000313" key="1">
    <source>
        <dbReference type="EMBL" id="MDK2564002.1"/>
    </source>
</evidence>
<dbReference type="InterPro" id="IPR006379">
    <property type="entry name" value="HAD-SF_hydro_IIB"/>
</dbReference>
<dbReference type="GO" id="GO:0016787">
    <property type="term" value="F:hydrolase activity"/>
    <property type="evidence" value="ECO:0007669"/>
    <property type="project" value="UniProtKB-KW"/>
</dbReference>
<dbReference type="PANTHER" id="PTHR10000">
    <property type="entry name" value="PHOSPHOSERINE PHOSPHATASE"/>
    <property type="match status" value="1"/>
</dbReference>
<keyword evidence="2" id="KW-1185">Reference proteome</keyword>
<dbReference type="RefSeq" id="WP_284132941.1">
    <property type="nucleotide sequence ID" value="NZ_JASKYM010000005.1"/>
</dbReference>
<accession>A0ABT7EAP5</accession>
<dbReference type="EC" id="3.1.3.-" evidence="1"/>
<dbReference type="PANTHER" id="PTHR10000:SF8">
    <property type="entry name" value="HAD SUPERFAMILY HYDROLASE-LIKE, TYPE 3"/>
    <property type="match status" value="1"/>
</dbReference>
<gene>
    <name evidence="1" type="ORF">QOZ84_10605</name>
</gene>
<proteinExistence type="predicted"/>
<organism evidence="1 2">
    <name type="scientific">Romboutsia sedimentorum</name>
    <dbReference type="NCBI Taxonomy" id="1368474"/>
    <lineage>
        <taxon>Bacteria</taxon>
        <taxon>Bacillati</taxon>
        <taxon>Bacillota</taxon>
        <taxon>Clostridia</taxon>
        <taxon>Peptostreptococcales</taxon>
        <taxon>Peptostreptococcaceae</taxon>
        <taxon>Romboutsia</taxon>
    </lineage>
</organism>
<dbReference type="NCBIfam" id="TIGR00099">
    <property type="entry name" value="Cof-subfamily"/>
    <property type="match status" value="1"/>
</dbReference>
<dbReference type="Pfam" id="PF08282">
    <property type="entry name" value="Hydrolase_3"/>
    <property type="match status" value="1"/>
</dbReference>
<keyword evidence="1" id="KW-0378">Hydrolase</keyword>
<dbReference type="InterPro" id="IPR000150">
    <property type="entry name" value="Cof"/>
</dbReference>
<comment type="caution">
    <text evidence="1">The sequence shown here is derived from an EMBL/GenBank/DDBJ whole genome shotgun (WGS) entry which is preliminary data.</text>
</comment>
<dbReference type="InterPro" id="IPR036412">
    <property type="entry name" value="HAD-like_sf"/>
</dbReference>
<dbReference type="SFLD" id="SFLDS00003">
    <property type="entry name" value="Haloacid_Dehalogenase"/>
    <property type="match status" value="1"/>
</dbReference>
<protein>
    <submittedName>
        <fullName evidence="1">HAD family hydrolase</fullName>
        <ecNumber evidence="1">3.1.3.-</ecNumber>
    </submittedName>
</protein>
<sequence length="264" mass="30070">MIKLIASDMDGTLLDSNKNINPEFNQILADLKYKNIIFAAVSGRDIVSLKNVFKDIDEDIILASNNGNLIVYKDEVLFENYIEKEKIAKIAQIVRKNSRRFTMYCGKDTMYSESIIPVIIGIKYKLKIKVVKDITKIDDKIIKVTTFGKEKVINKSLEAFKGLKDELMITPSGKACFDICRLGGDKKQAIEILQEKFDIKYDETMVFGDHMNDLEMMESAFYSYAMENAKEEVKDKARFVAKTNDENGVIEAIKEVALKKEATI</sequence>
<dbReference type="SFLD" id="SFLDG01144">
    <property type="entry name" value="C2.B.4:_PGP_Like"/>
    <property type="match status" value="1"/>
</dbReference>
<dbReference type="NCBIfam" id="TIGR01484">
    <property type="entry name" value="HAD-SF-IIB"/>
    <property type="match status" value="1"/>
</dbReference>
<dbReference type="InterPro" id="IPR023214">
    <property type="entry name" value="HAD_sf"/>
</dbReference>
<dbReference type="EMBL" id="JASKYM010000005">
    <property type="protein sequence ID" value="MDK2564002.1"/>
    <property type="molecule type" value="Genomic_DNA"/>
</dbReference>
<dbReference type="SFLD" id="SFLDG01140">
    <property type="entry name" value="C2.B:_Phosphomannomutase_and_P"/>
    <property type="match status" value="1"/>
</dbReference>
<dbReference type="SUPFAM" id="SSF56784">
    <property type="entry name" value="HAD-like"/>
    <property type="match status" value="1"/>
</dbReference>